<accession>A0ABN7V2H6</accession>
<keyword evidence="3" id="KW-1185">Reference proteome</keyword>
<feature type="compositionally biased region" description="Basic and acidic residues" evidence="1">
    <location>
        <begin position="133"/>
        <end position="146"/>
    </location>
</feature>
<evidence type="ECO:0000256" key="1">
    <source>
        <dbReference type="SAM" id="MobiDB-lite"/>
    </source>
</evidence>
<comment type="caution">
    <text evidence="2">The sequence shown here is derived from an EMBL/GenBank/DDBJ whole genome shotgun (WGS) entry which is preliminary data.</text>
</comment>
<gene>
    <name evidence="2" type="ORF">GMARGA_LOCUS13597</name>
</gene>
<evidence type="ECO:0000313" key="3">
    <source>
        <dbReference type="Proteomes" id="UP000789901"/>
    </source>
</evidence>
<dbReference type="EMBL" id="CAJVQB010008679">
    <property type="protein sequence ID" value="CAG8721907.1"/>
    <property type="molecule type" value="Genomic_DNA"/>
</dbReference>
<feature type="compositionally biased region" description="Basic residues" evidence="1">
    <location>
        <begin position="147"/>
        <end position="162"/>
    </location>
</feature>
<organism evidence="2 3">
    <name type="scientific">Gigaspora margarita</name>
    <dbReference type="NCBI Taxonomy" id="4874"/>
    <lineage>
        <taxon>Eukaryota</taxon>
        <taxon>Fungi</taxon>
        <taxon>Fungi incertae sedis</taxon>
        <taxon>Mucoromycota</taxon>
        <taxon>Glomeromycotina</taxon>
        <taxon>Glomeromycetes</taxon>
        <taxon>Diversisporales</taxon>
        <taxon>Gigasporaceae</taxon>
        <taxon>Gigaspora</taxon>
    </lineage>
</organism>
<protein>
    <submittedName>
        <fullName evidence="2">22674_t:CDS:1</fullName>
    </submittedName>
</protein>
<sequence>MFSKTHPVLECPKVKYLDKRCTRLARLLTPEQFVELQEVIDERFCNPLNDEQIPAALDFILKVTKDIITREKGVNDLMQEKEYSSEDKGCNEWSGIDYGNGAKAKKVKRRVYTRYQKPVKLDHAEETDDICDADFHNENNSRSGRDGKRRNRSLKTRRKSRRKELSTDLYKSEKEVKNKEYNPEELLQEFLVICSALSQKITRGKEEIMGASATLEPKNLFVNPIKNFPEEILAEIEDKDSIFESYQTDEMDGFEDLEKDRSTEEKGEMIESKDLVKTDDASCRVIDEFNPRKEEKVETLPIEPKEIVNDEALEFLLEIIKEYSRLIAHQDCSSEAQEEETMDLDVDLTEPAITEALVDVKDDNSDDSDETIVKEKDKKETCLDRSENNEFDDGKTWTSEPKKEKIETILTETEEIVDDKAQEENNRRALTEEEEKSIEGWRNVEADEHKTIDHHLGSTGKAPKILEWPLKSAESCAGRIGTKDVRKKEDKRVKLGMEPLMTYLKLAKALADQDESLKVEVKDAEALVLQKFRWKVLASENQRVTYLENEQDKAYRRWKHLYEESVDIGSDDVILVSKMVHDKVSSYLHESYREAFRNIKWDENGEVVTSEVGDIRKCMKAIYTKIVKLLFDRGGRGSVSNNIQKKKMFMCGWIK</sequence>
<proteinExistence type="predicted"/>
<dbReference type="Proteomes" id="UP000789901">
    <property type="component" value="Unassembled WGS sequence"/>
</dbReference>
<reference evidence="2 3" key="1">
    <citation type="submission" date="2021-06" db="EMBL/GenBank/DDBJ databases">
        <authorList>
            <person name="Kallberg Y."/>
            <person name="Tangrot J."/>
            <person name="Rosling A."/>
        </authorList>
    </citation>
    <scope>NUCLEOTIDE SEQUENCE [LARGE SCALE GENOMIC DNA]</scope>
    <source>
        <strain evidence="2 3">120-4 pot B 10/14</strain>
    </source>
</reference>
<name>A0ABN7V2H6_GIGMA</name>
<evidence type="ECO:0000313" key="2">
    <source>
        <dbReference type="EMBL" id="CAG8721907.1"/>
    </source>
</evidence>
<feature type="region of interest" description="Disordered" evidence="1">
    <location>
        <begin position="133"/>
        <end position="166"/>
    </location>
</feature>